<accession>A0A7R9AFA3</accession>
<dbReference type="PROSITE" id="PS01091">
    <property type="entry name" value="TATD_3"/>
    <property type="match status" value="1"/>
</dbReference>
<evidence type="ECO:0000256" key="2">
    <source>
        <dbReference type="ARBA" id="ARBA00022722"/>
    </source>
</evidence>
<dbReference type="PANTHER" id="PTHR10060:SF15">
    <property type="entry name" value="DEOXYRIBONUCLEASE TATDN1"/>
    <property type="match status" value="1"/>
</dbReference>
<dbReference type="FunFam" id="3.20.20.140:FF:000040">
    <property type="entry name" value="Putative tatD related deoxyribonuclease"/>
    <property type="match status" value="1"/>
</dbReference>
<evidence type="ECO:0000313" key="8">
    <source>
        <dbReference type="EMBL" id="CAD7252803.1"/>
    </source>
</evidence>
<comment type="function">
    <text evidence="6">Deoxyribonuclease which catalyzes (in vitro) the decatenation of kinetoplast DNA, which are circular DNA catenated to each other, producing linear DNA molecules. Plays an important role in chromosomal segregation and cell cycle progression during eye development probably via its DNA decatenation activity.</text>
</comment>
<comment type="similarity">
    <text evidence="1">Belongs to the metallo-dependent hydrolases superfamily. TatD-type hydrolase family.</text>
</comment>
<dbReference type="PIRSF" id="PIRSF005902">
    <property type="entry name" value="DNase_TatD"/>
    <property type="match status" value="1"/>
</dbReference>
<sequence length="319" mass="35411">MIGRISRMVGRRFIDIAGNLTDPMYQGVYNGSEKHPPDLDAVLERAWDQKVEKIMVTGGSLSDSRAALALAKLHERLFSTVGCHPTRCGEFEAHDGGADAYLEELSSLASENRGKVVAIGEFGLDYDRLQFCPKDIQLKYFEKQLELVKLTGLPMFLHCRNSADDLVSVLERHKDGPWKGVVHSFDGSLKDARAIIDLGLHVGVNGCSLKTKENLEVLKEIPIDRLMVETDCPWCEIRPSHVGYEHVETRFPSRKKEKWESGSAVKARNEPANVVSVPPVPVVPQVVEVLGAVKDLDLDELADRLFENAVSVFFSDAST</sequence>
<dbReference type="Proteomes" id="UP000677054">
    <property type="component" value="Unassembled WGS sequence"/>
</dbReference>
<dbReference type="PANTHER" id="PTHR10060">
    <property type="entry name" value="TATD FAMILY DEOXYRIBONUCLEASE"/>
    <property type="match status" value="1"/>
</dbReference>
<gene>
    <name evidence="8" type="ORF">DSTB1V02_LOCUS12557</name>
</gene>
<dbReference type="InterPro" id="IPR018228">
    <property type="entry name" value="DNase_TatD-rel_CS"/>
</dbReference>
<dbReference type="SUPFAM" id="SSF51556">
    <property type="entry name" value="Metallo-dependent hydrolases"/>
    <property type="match status" value="1"/>
</dbReference>
<dbReference type="InterPro" id="IPR050891">
    <property type="entry name" value="TatD-type_Hydrolase"/>
</dbReference>
<feature type="binding site" evidence="7">
    <location>
        <position position="183"/>
    </location>
    <ligand>
        <name>a divalent metal cation</name>
        <dbReference type="ChEBI" id="CHEBI:60240"/>
        <label>2</label>
    </ligand>
</feature>
<dbReference type="GO" id="GO:0005829">
    <property type="term" value="C:cytosol"/>
    <property type="evidence" value="ECO:0007669"/>
    <property type="project" value="TreeGrafter"/>
</dbReference>
<evidence type="ECO:0000256" key="4">
    <source>
        <dbReference type="ARBA" id="ARBA00022801"/>
    </source>
</evidence>
<evidence type="ECO:0000256" key="7">
    <source>
        <dbReference type="PIRSR" id="PIRSR005902-1"/>
    </source>
</evidence>
<evidence type="ECO:0000256" key="5">
    <source>
        <dbReference type="ARBA" id="ARBA00039767"/>
    </source>
</evidence>
<dbReference type="GO" id="GO:0008296">
    <property type="term" value="F:3'-5'-DNA exonuclease activity"/>
    <property type="evidence" value="ECO:0007669"/>
    <property type="project" value="TreeGrafter"/>
</dbReference>
<dbReference type="Pfam" id="PF01026">
    <property type="entry name" value="TatD_DNase"/>
    <property type="match status" value="1"/>
</dbReference>
<dbReference type="CDD" id="cd01310">
    <property type="entry name" value="TatD_DNAse"/>
    <property type="match status" value="1"/>
</dbReference>
<keyword evidence="3 7" id="KW-0479">Metal-binding</keyword>
<dbReference type="GO" id="GO:0046872">
    <property type="term" value="F:metal ion binding"/>
    <property type="evidence" value="ECO:0007669"/>
    <property type="project" value="UniProtKB-KW"/>
</dbReference>
<proteinExistence type="inferred from homology"/>
<dbReference type="InterPro" id="IPR032466">
    <property type="entry name" value="Metal_Hydrolase"/>
</dbReference>
<dbReference type="EMBL" id="LR904381">
    <property type="protein sequence ID" value="CAD7252803.1"/>
    <property type="molecule type" value="Genomic_DNA"/>
</dbReference>
<evidence type="ECO:0000256" key="6">
    <source>
        <dbReference type="ARBA" id="ARBA00045223"/>
    </source>
</evidence>
<feature type="binding site" evidence="7">
    <location>
        <position position="158"/>
    </location>
    <ligand>
        <name>a divalent metal cation</name>
        <dbReference type="ChEBI" id="CHEBI:60240"/>
        <label>2</label>
    </ligand>
</feature>
<name>A0A7R9AFA3_9CRUS</name>
<feature type="binding site" evidence="7">
    <location>
        <position position="121"/>
    </location>
    <ligand>
        <name>a divalent metal cation</name>
        <dbReference type="ChEBI" id="CHEBI:60240"/>
        <label>1</label>
    </ligand>
</feature>
<dbReference type="AlphaFoldDB" id="A0A7R9AFA3"/>
<protein>
    <recommendedName>
        <fullName evidence="5">Deoxyribonuclease TATDN1</fullName>
    </recommendedName>
</protein>
<keyword evidence="9" id="KW-1185">Reference proteome</keyword>
<organism evidence="8">
    <name type="scientific">Darwinula stevensoni</name>
    <dbReference type="NCBI Taxonomy" id="69355"/>
    <lineage>
        <taxon>Eukaryota</taxon>
        <taxon>Metazoa</taxon>
        <taxon>Ecdysozoa</taxon>
        <taxon>Arthropoda</taxon>
        <taxon>Crustacea</taxon>
        <taxon>Oligostraca</taxon>
        <taxon>Ostracoda</taxon>
        <taxon>Podocopa</taxon>
        <taxon>Podocopida</taxon>
        <taxon>Darwinulocopina</taxon>
        <taxon>Darwinuloidea</taxon>
        <taxon>Darwinulidae</taxon>
        <taxon>Darwinula</taxon>
    </lineage>
</organism>
<feature type="binding site" evidence="7">
    <location>
        <position position="231"/>
    </location>
    <ligand>
        <name>a divalent metal cation</name>
        <dbReference type="ChEBI" id="CHEBI:60240"/>
        <label>1</label>
    </ligand>
</feature>
<evidence type="ECO:0000256" key="1">
    <source>
        <dbReference type="ARBA" id="ARBA00009275"/>
    </source>
</evidence>
<evidence type="ECO:0000256" key="3">
    <source>
        <dbReference type="ARBA" id="ARBA00022723"/>
    </source>
</evidence>
<keyword evidence="2" id="KW-0540">Nuclease</keyword>
<evidence type="ECO:0000313" key="9">
    <source>
        <dbReference type="Proteomes" id="UP000677054"/>
    </source>
</evidence>
<dbReference type="EMBL" id="CAJPEV010004864">
    <property type="protein sequence ID" value="CAG0902427.1"/>
    <property type="molecule type" value="Genomic_DNA"/>
</dbReference>
<keyword evidence="4" id="KW-0378">Hydrolase</keyword>
<dbReference type="Gene3D" id="3.20.20.140">
    <property type="entry name" value="Metal-dependent hydrolases"/>
    <property type="match status" value="1"/>
</dbReference>
<reference evidence="8" key="1">
    <citation type="submission" date="2020-11" db="EMBL/GenBank/DDBJ databases">
        <authorList>
            <person name="Tran Van P."/>
        </authorList>
    </citation>
    <scope>NUCLEOTIDE SEQUENCE</scope>
</reference>
<dbReference type="OrthoDB" id="6079689at2759"/>
<dbReference type="InterPro" id="IPR001130">
    <property type="entry name" value="TatD-like"/>
</dbReference>